<evidence type="ECO:0000259" key="1">
    <source>
        <dbReference type="PROSITE" id="PS50828"/>
    </source>
</evidence>
<evidence type="ECO:0000313" key="4">
    <source>
        <dbReference type="Proteomes" id="UP000238288"/>
    </source>
</evidence>
<accession>A0A2K4XBD9</accession>
<gene>
    <name evidence="3" type="ORF">PCAR9_A30822</name>
    <name evidence="2" type="ORF">PCARR_a2021</name>
</gene>
<dbReference type="RefSeq" id="WP_104643099.1">
    <property type="nucleotide sequence ID" value="NZ_AQGW01000023.1"/>
</dbReference>
<dbReference type="GO" id="GO:0004520">
    <property type="term" value="F:DNA endonuclease activity"/>
    <property type="evidence" value="ECO:0007669"/>
    <property type="project" value="TreeGrafter"/>
</dbReference>
<dbReference type="InterPro" id="IPR002625">
    <property type="entry name" value="Smr_dom"/>
</dbReference>
<dbReference type="AlphaFoldDB" id="A0A2K4XBD9"/>
<dbReference type="EMBL" id="LT965928">
    <property type="protein sequence ID" value="SOU41632.1"/>
    <property type="molecule type" value="Genomic_DNA"/>
</dbReference>
<protein>
    <submittedName>
        <fullName evidence="3">DNA mismatch repair protein MutS</fullName>
    </submittedName>
</protein>
<dbReference type="InterPro" id="IPR036063">
    <property type="entry name" value="Smr_dom_sf"/>
</dbReference>
<evidence type="ECO:0000313" key="3">
    <source>
        <dbReference type="EMBL" id="SOU41632.1"/>
    </source>
</evidence>
<proteinExistence type="predicted"/>
<dbReference type="InterPro" id="IPR047688">
    <property type="entry name" value="Endonuc_SmrA"/>
</dbReference>
<dbReference type="Pfam" id="PF01713">
    <property type="entry name" value="Smr"/>
    <property type="match status" value="1"/>
</dbReference>
<sequence length="193" mass="21771">MPLSDFDLFLSSMEDVKPINHDTVTPISNSHSATLAQQEKRKAAQTNLANDENYLQSEHVEILDPLAILSFKKDGVQSAVFKNLRLAKYQVDATLDLHGQLLKNARNTLFSFIADCHQRNIRVVLIRHGIGIKNKAKPGILKSYVNKWLQELPQVLAFHTALRHHGGSGATYVLLKKSEDKKNENREIHSKRG</sequence>
<reference evidence="2 5" key="1">
    <citation type="submission" date="2015-06" db="EMBL/GenBank/DDBJ databases">
        <title>Genome sequence of Pseudoalteromonas carrageenovora.</title>
        <authorList>
            <person name="Xie B.-B."/>
            <person name="Rong J.-C."/>
            <person name="Qin Q.-L."/>
            <person name="Zhang Y.-Z."/>
        </authorList>
    </citation>
    <scope>NUCLEOTIDE SEQUENCE [LARGE SCALE GENOMIC DNA]</scope>
    <source>
        <strain evidence="2 5">IAM 12662</strain>
    </source>
</reference>
<evidence type="ECO:0000313" key="2">
    <source>
        <dbReference type="EMBL" id="MBE0383713.1"/>
    </source>
</evidence>
<dbReference type="OrthoDB" id="9808881at2"/>
<dbReference type="EMBL" id="AQGW01000023">
    <property type="protein sequence ID" value="MBE0383713.1"/>
    <property type="molecule type" value="Genomic_DNA"/>
</dbReference>
<feature type="domain" description="Smr" evidence="1">
    <location>
        <begin position="95"/>
        <end position="176"/>
    </location>
</feature>
<reference evidence="3 4" key="2">
    <citation type="submission" date="2017-11" db="EMBL/GenBank/DDBJ databases">
        <authorList>
            <person name="Han C.G."/>
        </authorList>
    </citation>
    <scope>NUCLEOTIDE SEQUENCE [LARGE SCALE GENOMIC DNA]</scope>
    <source>
        <strain evidence="4">ATCC 43555</strain>
        <strain evidence="3">ATCC43555</strain>
    </source>
</reference>
<dbReference type="Proteomes" id="UP000238288">
    <property type="component" value="Chromosome PCAR9a"/>
</dbReference>
<dbReference type="NCBIfam" id="NF033154">
    <property type="entry name" value="endonuc_SmrA"/>
    <property type="match status" value="1"/>
</dbReference>
<keyword evidence="5" id="KW-1185">Reference proteome</keyword>
<dbReference type="Gene3D" id="3.30.1370.110">
    <property type="match status" value="1"/>
</dbReference>
<organism evidence="3 4">
    <name type="scientific">Pseudoalteromonas carrageenovora IAM 12662</name>
    <dbReference type="NCBI Taxonomy" id="1314868"/>
    <lineage>
        <taxon>Bacteria</taxon>
        <taxon>Pseudomonadati</taxon>
        <taxon>Pseudomonadota</taxon>
        <taxon>Gammaproteobacteria</taxon>
        <taxon>Alteromonadales</taxon>
        <taxon>Pseudoalteromonadaceae</taxon>
        <taxon>Pseudoalteromonas</taxon>
    </lineage>
</organism>
<dbReference type="PANTHER" id="PTHR35562">
    <property type="entry name" value="DNA ENDONUCLEASE SMRA-RELATED"/>
    <property type="match status" value="1"/>
</dbReference>
<dbReference type="PROSITE" id="PS50828">
    <property type="entry name" value="SMR"/>
    <property type="match status" value="1"/>
</dbReference>
<dbReference type="PANTHER" id="PTHR35562:SF2">
    <property type="entry name" value="DNA ENDONUCLEASE SMRA-RELATED"/>
    <property type="match status" value="1"/>
</dbReference>
<dbReference type="GeneID" id="93664315"/>
<dbReference type="SUPFAM" id="SSF160443">
    <property type="entry name" value="SMR domain-like"/>
    <property type="match status" value="1"/>
</dbReference>
<evidence type="ECO:0000313" key="5">
    <source>
        <dbReference type="Proteomes" id="UP000615003"/>
    </source>
</evidence>
<dbReference type="Proteomes" id="UP000615003">
    <property type="component" value="Unassembled WGS sequence"/>
</dbReference>
<dbReference type="SMART" id="SM00463">
    <property type="entry name" value="SMR"/>
    <property type="match status" value="1"/>
</dbReference>
<name>A0A2K4XBD9_PSEVC</name>